<dbReference type="PANTHER" id="PTHR22550:SF5">
    <property type="entry name" value="LEUCINE ZIPPER PROTEIN 4"/>
    <property type="match status" value="1"/>
</dbReference>
<dbReference type="AlphaFoldDB" id="A0A1W1BQ24"/>
<dbReference type="PANTHER" id="PTHR22550">
    <property type="entry name" value="SPORE GERMINATION PROTEIN"/>
    <property type="match status" value="1"/>
</dbReference>
<dbReference type="InterPro" id="IPR036465">
    <property type="entry name" value="vWFA_dom_sf"/>
</dbReference>
<keyword evidence="1" id="KW-1003">Cell membrane</keyword>
<dbReference type="Gene3D" id="3.40.50.410">
    <property type="entry name" value="von Willebrand factor, type A domain"/>
    <property type="match status" value="1"/>
</dbReference>
<keyword evidence="2 5" id="KW-0812">Transmembrane</keyword>
<proteinExistence type="predicted"/>
<accession>A0A1W1BQ24</accession>
<dbReference type="Pfam" id="PF00092">
    <property type="entry name" value="VWA"/>
    <property type="match status" value="1"/>
</dbReference>
<evidence type="ECO:0000256" key="3">
    <source>
        <dbReference type="ARBA" id="ARBA00022989"/>
    </source>
</evidence>
<keyword evidence="4 5" id="KW-0472">Membrane</keyword>
<gene>
    <name evidence="7" type="ORF">MNB_SV-9-1622</name>
</gene>
<dbReference type="InterPro" id="IPR002035">
    <property type="entry name" value="VWF_A"/>
</dbReference>
<evidence type="ECO:0000256" key="4">
    <source>
        <dbReference type="ARBA" id="ARBA00023136"/>
    </source>
</evidence>
<dbReference type="SMART" id="SM00327">
    <property type="entry name" value="VWA"/>
    <property type="match status" value="1"/>
</dbReference>
<keyword evidence="3 5" id="KW-1133">Transmembrane helix</keyword>
<dbReference type="EMBL" id="FPHG01000028">
    <property type="protein sequence ID" value="SFV55575.1"/>
    <property type="molecule type" value="Genomic_DNA"/>
</dbReference>
<dbReference type="InterPro" id="IPR050768">
    <property type="entry name" value="UPF0353/GerABKA_families"/>
</dbReference>
<evidence type="ECO:0000256" key="2">
    <source>
        <dbReference type="ARBA" id="ARBA00022692"/>
    </source>
</evidence>
<sequence>MWLKIIIFSLFVISLSKPFIYSSQDSYHKRGRDLVLVLDASGSMAESGFDKFNKFKTKFDITLELTDEFIKNRFDDNIGAVIFGTFAYSASPLTYDLNSLSFLLSMTGVGVAGENTAIGDGIIEAIRVLSYGKAKNRAIILLTDGYHNSGNSSPKNALKEAISKGIKIYTIGIGKNGSYDKNLLLQIAKDSGAKSYSAINKKELESVLDDINSLEPSPIRGENFLNAKQLFIYPLLLAFILLIILIIYKKREIE</sequence>
<evidence type="ECO:0000313" key="7">
    <source>
        <dbReference type="EMBL" id="SFV55575.1"/>
    </source>
</evidence>
<feature type="domain" description="VWFA" evidence="6">
    <location>
        <begin position="33"/>
        <end position="211"/>
    </location>
</feature>
<dbReference type="SUPFAM" id="SSF53300">
    <property type="entry name" value="vWA-like"/>
    <property type="match status" value="1"/>
</dbReference>
<protein>
    <submittedName>
        <fullName evidence="7">BatA (Bacteroides aerotolerance operon)</fullName>
    </submittedName>
</protein>
<name>A0A1W1BQ24_9ZZZZ</name>
<reference evidence="7" key="1">
    <citation type="submission" date="2016-10" db="EMBL/GenBank/DDBJ databases">
        <authorList>
            <person name="de Groot N.N."/>
        </authorList>
    </citation>
    <scope>NUCLEOTIDE SEQUENCE</scope>
</reference>
<organism evidence="7">
    <name type="scientific">hydrothermal vent metagenome</name>
    <dbReference type="NCBI Taxonomy" id="652676"/>
    <lineage>
        <taxon>unclassified sequences</taxon>
        <taxon>metagenomes</taxon>
        <taxon>ecological metagenomes</taxon>
    </lineage>
</organism>
<dbReference type="PROSITE" id="PS50234">
    <property type="entry name" value="VWFA"/>
    <property type="match status" value="1"/>
</dbReference>
<evidence type="ECO:0000256" key="1">
    <source>
        <dbReference type="ARBA" id="ARBA00022475"/>
    </source>
</evidence>
<evidence type="ECO:0000256" key="5">
    <source>
        <dbReference type="SAM" id="Phobius"/>
    </source>
</evidence>
<feature type="transmembrane region" description="Helical" evidence="5">
    <location>
        <begin position="230"/>
        <end position="248"/>
    </location>
</feature>
<evidence type="ECO:0000259" key="6">
    <source>
        <dbReference type="PROSITE" id="PS50234"/>
    </source>
</evidence>